<reference evidence="1 2" key="1">
    <citation type="submission" date="2018-05" db="EMBL/GenBank/DDBJ databases">
        <title>A metagenomic window into the 2 km-deep terrestrial subsurface aquifer revealed taxonomically and functionally diverse microbial community comprising novel uncultured bacterial lineages.</title>
        <authorList>
            <person name="Kadnikov V.V."/>
            <person name="Mardanov A.V."/>
            <person name="Beletsky A.V."/>
            <person name="Banks D."/>
            <person name="Pimenov N.V."/>
            <person name="Frank Y.A."/>
            <person name="Karnachuk O.V."/>
            <person name="Ravin N.V."/>
        </authorList>
    </citation>
    <scope>NUCLEOTIDE SEQUENCE [LARGE SCALE GENOMIC DNA]</scope>
    <source>
        <strain evidence="1">BY</strain>
    </source>
</reference>
<sequence>MVPLWGMRKILLANKEMRGAHTGHLRLSPALGELPTGFFASDRHLVFPFTLPKSRFCNRLELKVPWDVC</sequence>
<accession>A0A2Z4Y3K1</accession>
<proteinExistence type="predicted"/>
<dbReference type="Proteomes" id="UP000262583">
    <property type="component" value="Chromosome"/>
</dbReference>
<dbReference type="EMBL" id="CP030759">
    <property type="protein sequence ID" value="AXA35035.1"/>
    <property type="molecule type" value="Genomic_DNA"/>
</dbReference>
<dbReference type="AlphaFoldDB" id="A0A2Z4Y3K1"/>
<organism evidence="1 2">
    <name type="scientific">Sumerlaea chitinivorans</name>
    <dbReference type="NCBI Taxonomy" id="2250252"/>
    <lineage>
        <taxon>Bacteria</taxon>
        <taxon>Candidatus Sumerlaeota</taxon>
        <taxon>Candidatus Sumerlaeia</taxon>
        <taxon>Candidatus Sumerlaeales</taxon>
        <taxon>Candidatus Sumerlaeaceae</taxon>
        <taxon>Candidatus Sumerlaea</taxon>
    </lineage>
</organism>
<gene>
    <name evidence="1" type="ORF">BRCON_0258</name>
</gene>
<name>A0A2Z4Y3K1_SUMC1</name>
<evidence type="ECO:0000313" key="2">
    <source>
        <dbReference type="Proteomes" id="UP000262583"/>
    </source>
</evidence>
<dbReference type="KEGG" id="schv:BRCON_0258"/>
<evidence type="ECO:0000313" key="1">
    <source>
        <dbReference type="EMBL" id="AXA35035.1"/>
    </source>
</evidence>
<protein>
    <submittedName>
        <fullName evidence="1">Uncharacterized protein</fullName>
    </submittedName>
</protein>